<organism evidence="1">
    <name type="scientific">marine metagenome</name>
    <dbReference type="NCBI Taxonomy" id="408172"/>
    <lineage>
        <taxon>unclassified sequences</taxon>
        <taxon>metagenomes</taxon>
        <taxon>ecological metagenomes</taxon>
    </lineage>
</organism>
<accession>A0A382MIX0</accession>
<gene>
    <name evidence="1" type="ORF">METZ01_LOCUS301797</name>
</gene>
<proteinExistence type="predicted"/>
<sequence length="38" mass="4207">MDFAPVGQSGCYHVLGCPPSIVRSRAVYLRWVLAAERT</sequence>
<dbReference type="AlphaFoldDB" id="A0A382MIX0"/>
<protein>
    <submittedName>
        <fullName evidence="1">Uncharacterized protein</fullName>
    </submittedName>
</protein>
<dbReference type="EMBL" id="UINC01094041">
    <property type="protein sequence ID" value="SVC48943.1"/>
    <property type="molecule type" value="Genomic_DNA"/>
</dbReference>
<reference evidence="1" key="1">
    <citation type="submission" date="2018-05" db="EMBL/GenBank/DDBJ databases">
        <authorList>
            <person name="Lanie J.A."/>
            <person name="Ng W.-L."/>
            <person name="Kazmierczak K.M."/>
            <person name="Andrzejewski T.M."/>
            <person name="Davidsen T.M."/>
            <person name="Wayne K.J."/>
            <person name="Tettelin H."/>
            <person name="Glass J.I."/>
            <person name="Rusch D."/>
            <person name="Podicherti R."/>
            <person name="Tsui H.-C.T."/>
            <person name="Winkler M.E."/>
        </authorList>
    </citation>
    <scope>NUCLEOTIDE SEQUENCE</scope>
</reference>
<feature type="non-terminal residue" evidence="1">
    <location>
        <position position="38"/>
    </location>
</feature>
<evidence type="ECO:0000313" key="1">
    <source>
        <dbReference type="EMBL" id="SVC48943.1"/>
    </source>
</evidence>
<name>A0A382MIX0_9ZZZZ</name>